<keyword evidence="4 6" id="KW-0067">ATP-binding</keyword>
<evidence type="ECO:0000313" key="7">
    <source>
        <dbReference type="Proteomes" id="UP001153642"/>
    </source>
</evidence>
<sequence>MIITAEGLYKRYRNVEVLKDVSISCKAGQIVGLLGKNGAGKSTLFKILFGLIKPSSGNVHIHSSRKKPLGGIIEKPAMYEYLSARENLRVFAKVQKLGFSEADIDLSLQKVGLPIDRKDPVKNFSLGMKQRLGIAVALLNNPECLLLDEPFSGLDPIGIKAIRTLIIDLVAREKIGVIISSHIIDELSKICDVLYVINKGAIVGYGETQTLIAKNTALYTLYASGIYQSKIIKKYASEVKKNSAQIKISQEDIPQILQQLNEEGIFITSCVPEIDFDQLFETPDL</sequence>
<name>A0ABT6FV46_9FLAO</name>
<dbReference type="InterPro" id="IPR027417">
    <property type="entry name" value="P-loop_NTPase"/>
</dbReference>
<dbReference type="PANTHER" id="PTHR43335">
    <property type="entry name" value="ABC TRANSPORTER, ATP-BINDING PROTEIN"/>
    <property type="match status" value="1"/>
</dbReference>
<dbReference type="InterPro" id="IPR003439">
    <property type="entry name" value="ABC_transporter-like_ATP-bd"/>
</dbReference>
<reference evidence="6" key="1">
    <citation type="submission" date="2022-11" db="EMBL/GenBank/DDBJ databases">
        <title>High-quality draft genome sequence of Galbibacter sp. strain CMA-7.</title>
        <authorList>
            <person name="Wei L."/>
            <person name="Dong C."/>
            <person name="Shao Z."/>
        </authorList>
    </citation>
    <scope>NUCLEOTIDE SEQUENCE</scope>
    <source>
        <strain evidence="6">CMA-7</strain>
    </source>
</reference>
<dbReference type="InterPro" id="IPR017871">
    <property type="entry name" value="ABC_transporter-like_CS"/>
</dbReference>
<accession>A0ABT6FV46</accession>
<comment type="caution">
    <text evidence="6">The sequence shown here is derived from an EMBL/GenBank/DDBJ whole genome shotgun (WGS) entry which is preliminary data.</text>
</comment>
<dbReference type="PROSITE" id="PS00211">
    <property type="entry name" value="ABC_TRANSPORTER_1"/>
    <property type="match status" value="1"/>
</dbReference>
<dbReference type="Pfam" id="PF00005">
    <property type="entry name" value="ABC_tran"/>
    <property type="match status" value="1"/>
</dbReference>
<protein>
    <submittedName>
        <fullName evidence="6">ABC transporter ATP-binding protein</fullName>
    </submittedName>
</protein>
<dbReference type="GO" id="GO:0005524">
    <property type="term" value="F:ATP binding"/>
    <property type="evidence" value="ECO:0007669"/>
    <property type="project" value="UniProtKB-KW"/>
</dbReference>
<keyword evidence="2" id="KW-0813">Transport</keyword>
<evidence type="ECO:0000256" key="1">
    <source>
        <dbReference type="ARBA" id="ARBA00005417"/>
    </source>
</evidence>
<organism evidence="6 7">
    <name type="scientific">Galbibacter pacificus</name>
    <dbReference type="NCBI Taxonomy" id="2996052"/>
    <lineage>
        <taxon>Bacteria</taxon>
        <taxon>Pseudomonadati</taxon>
        <taxon>Bacteroidota</taxon>
        <taxon>Flavobacteriia</taxon>
        <taxon>Flavobacteriales</taxon>
        <taxon>Flavobacteriaceae</taxon>
        <taxon>Galbibacter</taxon>
    </lineage>
</organism>
<dbReference type="SMART" id="SM00382">
    <property type="entry name" value="AAA"/>
    <property type="match status" value="1"/>
</dbReference>
<comment type="similarity">
    <text evidence="1">Belongs to the ABC transporter superfamily.</text>
</comment>
<evidence type="ECO:0000256" key="2">
    <source>
        <dbReference type="ARBA" id="ARBA00022448"/>
    </source>
</evidence>
<evidence type="ECO:0000256" key="3">
    <source>
        <dbReference type="ARBA" id="ARBA00022741"/>
    </source>
</evidence>
<dbReference type="InterPro" id="IPR003593">
    <property type="entry name" value="AAA+_ATPase"/>
</dbReference>
<dbReference type="EMBL" id="JAPMUA010000005">
    <property type="protein sequence ID" value="MDG3587126.1"/>
    <property type="molecule type" value="Genomic_DNA"/>
</dbReference>
<evidence type="ECO:0000313" key="6">
    <source>
        <dbReference type="EMBL" id="MDG3587126.1"/>
    </source>
</evidence>
<dbReference type="Gene3D" id="3.40.50.300">
    <property type="entry name" value="P-loop containing nucleotide triphosphate hydrolases"/>
    <property type="match status" value="1"/>
</dbReference>
<gene>
    <name evidence="6" type="ORF">OSR52_14725</name>
</gene>
<dbReference type="SUPFAM" id="SSF52540">
    <property type="entry name" value="P-loop containing nucleoside triphosphate hydrolases"/>
    <property type="match status" value="1"/>
</dbReference>
<dbReference type="PROSITE" id="PS50893">
    <property type="entry name" value="ABC_TRANSPORTER_2"/>
    <property type="match status" value="1"/>
</dbReference>
<feature type="domain" description="ABC transporter" evidence="5">
    <location>
        <begin position="3"/>
        <end position="224"/>
    </location>
</feature>
<dbReference type="PANTHER" id="PTHR43335:SF8">
    <property type="entry name" value="ABC TRANSPORTER, ATP-BINDING PROTEIN"/>
    <property type="match status" value="1"/>
</dbReference>
<evidence type="ECO:0000259" key="5">
    <source>
        <dbReference type="PROSITE" id="PS50893"/>
    </source>
</evidence>
<dbReference type="Proteomes" id="UP001153642">
    <property type="component" value="Unassembled WGS sequence"/>
</dbReference>
<dbReference type="RefSeq" id="WP_277900612.1">
    <property type="nucleotide sequence ID" value="NZ_JAPMUA010000005.1"/>
</dbReference>
<proteinExistence type="inferred from homology"/>
<evidence type="ECO:0000256" key="4">
    <source>
        <dbReference type="ARBA" id="ARBA00022840"/>
    </source>
</evidence>
<keyword evidence="3" id="KW-0547">Nucleotide-binding</keyword>
<keyword evidence="7" id="KW-1185">Reference proteome</keyword>